<evidence type="ECO:0000313" key="1">
    <source>
        <dbReference type="EMBL" id="GAY20980.1"/>
    </source>
</evidence>
<reference evidence="1 2" key="2">
    <citation type="journal article" date="2013" name="Environ. Sci. Technol.">
        <title>The 4-tert-butylphenol-utilizing bacterium Sphingobium fuliginis OMI can degrade bisphenols via phenolic ring hydroxylation and meta-cleavage pathway.</title>
        <authorList>
            <person name="Ogata Y."/>
            <person name="Goda S."/>
            <person name="Toyama T."/>
            <person name="Sei K."/>
            <person name="Ike M."/>
        </authorList>
    </citation>
    <scope>NUCLEOTIDE SEQUENCE [LARGE SCALE GENOMIC DNA]</scope>
    <source>
        <strain evidence="1 2">OMI</strain>
    </source>
</reference>
<protein>
    <submittedName>
        <fullName evidence="1">Uncharacterized protein</fullName>
    </submittedName>
</protein>
<dbReference type="AlphaFoldDB" id="A0A292ZDN0"/>
<dbReference type="Proteomes" id="UP000221538">
    <property type="component" value="Unassembled WGS sequence"/>
</dbReference>
<sequence>MISSIFYSHIGHEDISFLTAMIERWVDRRGFRQVRPVTRWAAEFQATPQSGEIELDAIREIPGS</sequence>
<reference evidence="1 2" key="1">
    <citation type="journal article" date="2013" name="Biodegradation">
        <title>Occurrence of 4-tert-butylphenol (4-t-BP) biodegradation in an aquatic sample caused by the presence of Spirodela polyrrhiza and isolation of a 4-t-BP-utilizing bacterium.</title>
        <authorList>
            <person name="Ogata Y."/>
            <person name="Toyama T."/>
            <person name="Yu N."/>
            <person name="Wang X."/>
            <person name="Sei K."/>
            <person name="Ike M."/>
        </authorList>
    </citation>
    <scope>NUCLEOTIDE SEQUENCE [LARGE SCALE GENOMIC DNA]</scope>
    <source>
        <strain evidence="1 2">OMI</strain>
    </source>
</reference>
<organism evidence="1 2">
    <name type="scientific">Sphingobium fuliginis (strain ATCC 27551)</name>
    <dbReference type="NCBI Taxonomy" id="336203"/>
    <lineage>
        <taxon>Bacteria</taxon>
        <taxon>Pseudomonadati</taxon>
        <taxon>Pseudomonadota</taxon>
        <taxon>Alphaproteobacteria</taxon>
        <taxon>Sphingomonadales</taxon>
        <taxon>Sphingomonadaceae</taxon>
        <taxon>Sphingobium</taxon>
    </lineage>
</organism>
<accession>A0A292ZDN0</accession>
<evidence type="ECO:0000313" key="2">
    <source>
        <dbReference type="Proteomes" id="UP000221538"/>
    </source>
</evidence>
<gene>
    <name evidence="1" type="ORF">SFOMI_1510</name>
</gene>
<name>A0A292ZDN0_SPHSA</name>
<dbReference type="EMBL" id="BEWI01000031">
    <property type="protein sequence ID" value="GAY20980.1"/>
    <property type="molecule type" value="Genomic_DNA"/>
</dbReference>
<proteinExistence type="predicted"/>
<comment type="caution">
    <text evidence="1">The sequence shown here is derived from an EMBL/GenBank/DDBJ whole genome shotgun (WGS) entry which is preliminary data.</text>
</comment>